<evidence type="ECO:0000313" key="2">
    <source>
        <dbReference type="Proteomes" id="UP001177021"/>
    </source>
</evidence>
<proteinExistence type="predicted"/>
<reference evidence="1" key="1">
    <citation type="submission" date="2023-10" db="EMBL/GenBank/DDBJ databases">
        <authorList>
            <person name="Rodriguez Cubillos JULIANA M."/>
            <person name="De Vega J."/>
        </authorList>
    </citation>
    <scope>NUCLEOTIDE SEQUENCE</scope>
</reference>
<evidence type="ECO:0000313" key="1">
    <source>
        <dbReference type="EMBL" id="CAJ2649409.1"/>
    </source>
</evidence>
<sequence length="169" mass="19385">MKIERGKNVGMFVFVIGSKHYHLPRKIHDTAMVNSSIALLQERFRQLQRVKEMREKRELLKMLSNAETKHFNFNSCMSHEPITTRLFFHPELININTSSRSSPPHVSLSLWPTTSQGMQDGINNNNTSTVVETPVLFKNLCSKDCTQKQPLQASWNNVYDSGVDTSLHL</sequence>
<accession>A0ACB0JZY4</accession>
<comment type="caution">
    <text evidence="1">The sequence shown here is derived from an EMBL/GenBank/DDBJ whole genome shotgun (WGS) entry which is preliminary data.</text>
</comment>
<dbReference type="Proteomes" id="UP001177021">
    <property type="component" value="Unassembled WGS sequence"/>
</dbReference>
<organism evidence="1 2">
    <name type="scientific">Trifolium pratense</name>
    <name type="common">Red clover</name>
    <dbReference type="NCBI Taxonomy" id="57577"/>
    <lineage>
        <taxon>Eukaryota</taxon>
        <taxon>Viridiplantae</taxon>
        <taxon>Streptophyta</taxon>
        <taxon>Embryophyta</taxon>
        <taxon>Tracheophyta</taxon>
        <taxon>Spermatophyta</taxon>
        <taxon>Magnoliopsida</taxon>
        <taxon>eudicotyledons</taxon>
        <taxon>Gunneridae</taxon>
        <taxon>Pentapetalae</taxon>
        <taxon>rosids</taxon>
        <taxon>fabids</taxon>
        <taxon>Fabales</taxon>
        <taxon>Fabaceae</taxon>
        <taxon>Papilionoideae</taxon>
        <taxon>50 kb inversion clade</taxon>
        <taxon>NPAAA clade</taxon>
        <taxon>Hologalegina</taxon>
        <taxon>IRL clade</taxon>
        <taxon>Trifolieae</taxon>
        <taxon>Trifolium</taxon>
    </lineage>
</organism>
<name>A0ACB0JZY4_TRIPR</name>
<keyword evidence="2" id="KW-1185">Reference proteome</keyword>
<dbReference type="EMBL" id="CASHSV030000109">
    <property type="protein sequence ID" value="CAJ2649409.1"/>
    <property type="molecule type" value="Genomic_DNA"/>
</dbReference>
<gene>
    <name evidence="1" type="ORF">MILVUS5_LOCUS17514</name>
</gene>
<protein>
    <submittedName>
        <fullName evidence="1">Uncharacterized protein</fullName>
    </submittedName>
</protein>